<reference evidence="1" key="1">
    <citation type="submission" date="2020-01" db="EMBL/GenBank/DDBJ databases">
        <authorList>
            <person name="Feng Z.H.Z."/>
        </authorList>
    </citation>
    <scope>NUCLEOTIDE SEQUENCE</scope>
    <source>
        <strain evidence="1">CBS107.38</strain>
    </source>
</reference>
<dbReference type="AlphaFoldDB" id="A0A8H7EFE5"/>
<protein>
    <submittedName>
        <fullName evidence="1">Uncharacterized protein</fullName>
    </submittedName>
</protein>
<dbReference type="GeneID" id="62204040"/>
<proteinExistence type="predicted"/>
<dbReference type="EMBL" id="JAAABM010000007">
    <property type="protein sequence ID" value="KAF7676310.1"/>
    <property type="molecule type" value="Genomic_DNA"/>
</dbReference>
<organism evidence="1 2">
    <name type="scientific">Alternaria burnsii</name>
    <dbReference type="NCBI Taxonomy" id="1187904"/>
    <lineage>
        <taxon>Eukaryota</taxon>
        <taxon>Fungi</taxon>
        <taxon>Dikarya</taxon>
        <taxon>Ascomycota</taxon>
        <taxon>Pezizomycotina</taxon>
        <taxon>Dothideomycetes</taxon>
        <taxon>Pleosporomycetidae</taxon>
        <taxon>Pleosporales</taxon>
        <taxon>Pleosporineae</taxon>
        <taxon>Pleosporaceae</taxon>
        <taxon>Alternaria</taxon>
        <taxon>Alternaria sect. Alternaria</taxon>
    </lineage>
</organism>
<name>A0A8H7EFE5_9PLEO</name>
<accession>A0A8H7EFE5</accession>
<reference evidence="1" key="2">
    <citation type="submission" date="2020-08" db="EMBL/GenBank/DDBJ databases">
        <title>Draft Genome Sequence of Cumin Blight Pathogen Alternaria burnsii.</title>
        <authorList>
            <person name="Feng Z."/>
        </authorList>
    </citation>
    <scope>NUCLEOTIDE SEQUENCE</scope>
    <source>
        <strain evidence="1">CBS107.38</strain>
    </source>
</reference>
<gene>
    <name evidence="1" type="ORF">GT037_005815</name>
</gene>
<dbReference type="RefSeq" id="XP_038786551.1">
    <property type="nucleotide sequence ID" value="XM_038930862.1"/>
</dbReference>
<keyword evidence="2" id="KW-1185">Reference proteome</keyword>
<sequence>MAVEHSLAAGPTEGYHGKQEHCGWLLACLPVSMLCPQPWRFSSHVCIFTAQLIPTNSEFRI</sequence>
<dbReference type="Proteomes" id="UP000596902">
    <property type="component" value="Unassembled WGS sequence"/>
</dbReference>
<evidence type="ECO:0000313" key="1">
    <source>
        <dbReference type="EMBL" id="KAF7676310.1"/>
    </source>
</evidence>
<comment type="caution">
    <text evidence="1">The sequence shown here is derived from an EMBL/GenBank/DDBJ whole genome shotgun (WGS) entry which is preliminary data.</text>
</comment>
<evidence type="ECO:0000313" key="2">
    <source>
        <dbReference type="Proteomes" id="UP000596902"/>
    </source>
</evidence>